<proteinExistence type="inferred from homology"/>
<organism evidence="9 10">
    <name type="scientific">Ramazzottius varieornatus</name>
    <name type="common">Water bear</name>
    <name type="synonym">Tardigrade</name>
    <dbReference type="NCBI Taxonomy" id="947166"/>
    <lineage>
        <taxon>Eukaryota</taxon>
        <taxon>Metazoa</taxon>
        <taxon>Ecdysozoa</taxon>
        <taxon>Tardigrada</taxon>
        <taxon>Eutardigrada</taxon>
        <taxon>Parachela</taxon>
        <taxon>Hypsibioidea</taxon>
        <taxon>Ramazzottiidae</taxon>
        <taxon>Ramazzottius</taxon>
    </lineage>
</organism>
<comment type="caution">
    <text evidence="9">The sequence shown here is derived from an EMBL/GenBank/DDBJ whole genome shotgun (WGS) entry which is preliminary data.</text>
</comment>
<keyword evidence="3 7" id="KW-0812">Transmembrane</keyword>
<protein>
    <recommendedName>
        <fullName evidence="8">Major facilitator superfamily associated domain-containing protein</fullName>
    </recommendedName>
</protein>
<evidence type="ECO:0000256" key="7">
    <source>
        <dbReference type="SAM" id="Phobius"/>
    </source>
</evidence>
<dbReference type="PANTHER" id="PTHR16172:SF41">
    <property type="entry name" value="MAJOR FACILITATOR SUPERFAMILY DOMAIN-CONTAINING PROTEIN 6-LIKE"/>
    <property type="match status" value="1"/>
</dbReference>
<reference evidence="9 10" key="1">
    <citation type="journal article" date="2016" name="Nat. Commun.">
        <title>Extremotolerant tardigrade genome and improved radiotolerance of human cultured cells by tardigrade-unique protein.</title>
        <authorList>
            <person name="Hashimoto T."/>
            <person name="Horikawa D.D."/>
            <person name="Saito Y."/>
            <person name="Kuwahara H."/>
            <person name="Kozuka-Hata H."/>
            <person name="Shin-I T."/>
            <person name="Minakuchi Y."/>
            <person name="Ohishi K."/>
            <person name="Motoyama A."/>
            <person name="Aizu T."/>
            <person name="Enomoto A."/>
            <person name="Kondo K."/>
            <person name="Tanaka S."/>
            <person name="Hara Y."/>
            <person name="Koshikawa S."/>
            <person name="Sagara H."/>
            <person name="Miura T."/>
            <person name="Yokobori S."/>
            <person name="Miyagawa K."/>
            <person name="Suzuki Y."/>
            <person name="Kubo T."/>
            <person name="Oyama M."/>
            <person name="Kohara Y."/>
            <person name="Fujiyama A."/>
            <person name="Arakawa K."/>
            <person name="Katayama T."/>
            <person name="Toyoda A."/>
            <person name="Kunieda T."/>
        </authorList>
    </citation>
    <scope>NUCLEOTIDE SEQUENCE [LARGE SCALE GENOMIC DNA]</scope>
    <source>
        <strain evidence="9 10">YOKOZUNA-1</strain>
    </source>
</reference>
<feature type="transmembrane region" description="Helical" evidence="7">
    <location>
        <begin position="131"/>
        <end position="151"/>
    </location>
</feature>
<sequence>MGLPNPKKDLTFDDNVTRISAPNSSTASEAKLYVDPVASRRSPNDAAPTFSAKVKSTFRVNVPLLPLKVLMFLLYAMAALYPYLTVHMKAIGLSLTESAVIYVILPFASCLGPPLGGALADKLGNYKATMVGFNTASIVFHLLMFLVVPSIQPVTVRTNHTTTEMEAIFGCSDGSNLDATATSTPISSTSRSSKQTVPTTRTTAPPGRRDLHKNSISLTAASHATRPMSIFPMPVSVWVGMTVRTIHQPCHNVI</sequence>
<keyword evidence="4 7" id="KW-1133">Transmembrane helix</keyword>
<feature type="compositionally biased region" description="Low complexity" evidence="6">
    <location>
        <begin position="180"/>
        <end position="206"/>
    </location>
</feature>
<dbReference type="SUPFAM" id="SSF103473">
    <property type="entry name" value="MFS general substrate transporter"/>
    <property type="match status" value="1"/>
</dbReference>
<dbReference type="AlphaFoldDB" id="A0A1D1UFS6"/>
<comment type="subcellular location">
    <subcellularLocation>
        <location evidence="1">Membrane</location>
        <topology evidence="1">Multi-pass membrane protein</topology>
    </subcellularLocation>
</comment>
<dbReference type="Pfam" id="PF12832">
    <property type="entry name" value="MFS_1_like"/>
    <property type="match status" value="1"/>
</dbReference>
<evidence type="ECO:0000256" key="1">
    <source>
        <dbReference type="ARBA" id="ARBA00004141"/>
    </source>
</evidence>
<gene>
    <name evidence="9" type="primary">RvY_01027-1</name>
    <name evidence="9" type="synonym">RvY_01027.1</name>
    <name evidence="9" type="ORF">RvY_01027</name>
</gene>
<dbReference type="OrthoDB" id="10056177at2759"/>
<name>A0A1D1UFS6_RAMVA</name>
<dbReference type="GO" id="GO:0016020">
    <property type="term" value="C:membrane"/>
    <property type="evidence" value="ECO:0007669"/>
    <property type="project" value="UniProtKB-SubCell"/>
</dbReference>
<keyword evidence="10" id="KW-1185">Reference proteome</keyword>
<feature type="transmembrane region" description="Helical" evidence="7">
    <location>
        <begin position="99"/>
        <end position="119"/>
    </location>
</feature>
<dbReference type="PANTHER" id="PTHR16172">
    <property type="entry name" value="MAJOR FACILITATOR SUPERFAMILY DOMAIN-CONTAINING PROTEIN 6-LIKE"/>
    <property type="match status" value="1"/>
</dbReference>
<dbReference type="STRING" id="947166.A0A1D1UFS6"/>
<keyword evidence="5 7" id="KW-0472">Membrane</keyword>
<dbReference type="InterPro" id="IPR051717">
    <property type="entry name" value="MFS_MFSD6"/>
</dbReference>
<evidence type="ECO:0000259" key="8">
    <source>
        <dbReference type="Pfam" id="PF12832"/>
    </source>
</evidence>
<dbReference type="EMBL" id="BDGG01000001">
    <property type="protein sequence ID" value="GAU88301.1"/>
    <property type="molecule type" value="Genomic_DNA"/>
</dbReference>
<comment type="similarity">
    <text evidence="2">Belongs to the major facilitator superfamily. MFSD6 family.</text>
</comment>
<accession>A0A1D1UFS6</accession>
<evidence type="ECO:0000256" key="5">
    <source>
        <dbReference type="ARBA" id="ARBA00023136"/>
    </source>
</evidence>
<feature type="region of interest" description="Disordered" evidence="6">
    <location>
        <begin position="180"/>
        <end position="213"/>
    </location>
</feature>
<evidence type="ECO:0000256" key="2">
    <source>
        <dbReference type="ARBA" id="ARBA00005241"/>
    </source>
</evidence>
<dbReference type="Proteomes" id="UP000186922">
    <property type="component" value="Unassembled WGS sequence"/>
</dbReference>
<evidence type="ECO:0000313" key="9">
    <source>
        <dbReference type="EMBL" id="GAU88301.1"/>
    </source>
</evidence>
<evidence type="ECO:0000256" key="6">
    <source>
        <dbReference type="SAM" id="MobiDB-lite"/>
    </source>
</evidence>
<feature type="transmembrane region" description="Helical" evidence="7">
    <location>
        <begin position="65"/>
        <end position="84"/>
    </location>
</feature>
<evidence type="ECO:0000256" key="3">
    <source>
        <dbReference type="ARBA" id="ARBA00022692"/>
    </source>
</evidence>
<dbReference type="InterPro" id="IPR024989">
    <property type="entry name" value="MFS_assoc_dom"/>
</dbReference>
<evidence type="ECO:0000256" key="4">
    <source>
        <dbReference type="ARBA" id="ARBA00022989"/>
    </source>
</evidence>
<evidence type="ECO:0000313" key="10">
    <source>
        <dbReference type="Proteomes" id="UP000186922"/>
    </source>
</evidence>
<dbReference type="InterPro" id="IPR036259">
    <property type="entry name" value="MFS_trans_sf"/>
</dbReference>
<dbReference type="Gene3D" id="1.20.1250.20">
    <property type="entry name" value="MFS general substrate transporter like domains"/>
    <property type="match status" value="1"/>
</dbReference>
<feature type="domain" description="Major facilitator superfamily associated" evidence="8">
    <location>
        <begin position="65"/>
        <end position="165"/>
    </location>
</feature>